<feature type="region of interest" description="Disordered" evidence="1">
    <location>
        <begin position="1"/>
        <end position="20"/>
    </location>
</feature>
<evidence type="ECO:0000313" key="2">
    <source>
        <dbReference type="EMBL" id="KAK4434533.1"/>
    </source>
</evidence>
<dbReference type="CDD" id="cd00303">
    <property type="entry name" value="retropepsin_like"/>
    <property type="match status" value="1"/>
</dbReference>
<accession>A0AAE1YRW6</accession>
<dbReference type="EMBL" id="JACGWO010000002">
    <property type="protein sequence ID" value="KAK4434533.1"/>
    <property type="molecule type" value="Genomic_DNA"/>
</dbReference>
<gene>
    <name evidence="2" type="ORF">Salat_0616100</name>
</gene>
<dbReference type="Proteomes" id="UP001293254">
    <property type="component" value="Unassembled WGS sequence"/>
</dbReference>
<reference evidence="2" key="2">
    <citation type="journal article" date="2024" name="Plant">
        <title>Genomic evolution and insights into agronomic trait innovations of Sesamum species.</title>
        <authorList>
            <person name="Miao H."/>
            <person name="Wang L."/>
            <person name="Qu L."/>
            <person name="Liu H."/>
            <person name="Sun Y."/>
            <person name="Le M."/>
            <person name="Wang Q."/>
            <person name="Wei S."/>
            <person name="Zheng Y."/>
            <person name="Lin W."/>
            <person name="Duan Y."/>
            <person name="Cao H."/>
            <person name="Xiong S."/>
            <person name="Wang X."/>
            <person name="Wei L."/>
            <person name="Li C."/>
            <person name="Ma Q."/>
            <person name="Ju M."/>
            <person name="Zhao R."/>
            <person name="Li G."/>
            <person name="Mu C."/>
            <person name="Tian Q."/>
            <person name="Mei H."/>
            <person name="Zhang T."/>
            <person name="Gao T."/>
            <person name="Zhang H."/>
        </authorList>
    </citation>
    <scope>NUCLEOTIDE SEQUENCE</scope>
    <source>
        <strain evidence="2">3651</strain>
    </source>
</reference>
<dbReference type="Pfam" id="PF13975">
    <property type="entry name" value="gag-asp_proteas"/>
    <property type="match status" value="1"/>
</dbReference>
<dbReference type="InterPro" id="IPR021109">
    <property type="entry name" value="Peptidase_aspartic_dom_sf"/>
</dbReference>
<organism evidence="2 3">
    <name type="scientific">Sesamum alatum</name>
    <dbReference type="NCBI Taxonomy" id="300844"/>
    <lineage>
        <taxon>Eukaryota</taxon>
        <taxon>Viridiplantae</taxon>
        <taxon>Streptophyta</taxon>
        <taxon>Embryophyta</taxon>
        <taxon>Tracheophyta</taxon>
        <taxon>Spermatophyta</taxon>
        <taxon>Magnoliopsida</taxon>
        <taxon>eudicotyledons</taxon>
        <taxon>Gunneridae</taxon>
        <taxon>Pentapetalae</taxon>
        <taxon>asterids</taxon>
        <taxon>lamiids</taxon>
        <taxon>Lamiales</taxon>
        <taxon>Pedaliaceae</taxon>
        <taxon>Sesamum</taxon>
    </lineage>
</organism>
<keyword evidence="3" id="KW-1185">Reference proteome</keyword>
<dbReference type="AlphaFoldDB" id="A0AAE1YRW6"/>
<name>A0AAE1YRW6_9LAMI</name>
<dbReference type="Gene3D" id="2.40.70.10">
    <property type="entry name" value="Acid Proteases"/>
    <property type="match status" value="1"/>
</dbReference>
<proteinExistence type="predicted"/>
<evidence type="ECO:0000256" key="1">
    <source>
        <dbReference type="SAM" id="MobiDB-lite"/>
    </source>
</evidence>
<dbReference type="SUPFAM" id="SSF50630">
    <property type="entry name" value="Acid proteases"/>
    <property type="match status" value="1"/>
</dbReference>
<reference evidence="2" key="1">
    <citation type="submission" date="2020-06" db="EMBL/GenBank/DDBJ databases">
        <authorList>
            <person name="Li T."/>
            <person name="Hu X."/>
            <person name="Zhang T."/>
            <person name="Song X."/>
            <person name="Zhang H."/>
            <person name="Dai N."/>
            <person name="Sheng W."/>
            <person name="Hou X."/>
            <person name="Wei L."/>
        </authorList>
    </citation>
    <scope>NUCLEOTIDE SEQUENCE</scope>
    <source>
        <strain evidence="2">3651</strain>
        <tissue evidence="2">Leaf</tissue>
    </source>
</reference>
<comment type="caution">
    <text evidence="2">The sequence shown here is derived from an EMBL/GenBank/DDBJ whole genome shotgun (WGS) entry which is preliminary data.</text>
</comment>
<evidence type="ECO:0000313" key="3">
    <source>
        <dbReference type="Proteomes" id="UP001293254"/>
    </source>
</evidence>
<sequence>MITGTTGQRTTDDERETGSMRVTSMQVGTLRVQSRAFGNSCTKGLLIVRGLIDGKEIEAVVDTGPHSLLSDLIVQELGLDIQPCDIVIKAVNSKAVPVSGITTTDLCVGLWQEKCDLVVVGLDDFDLILGNDFLFLHRKKVEAVKAVPSSYSSSRDGEHSPHIEEMEKKWAEAQQELVAGLGKTASEILPKKEKGYEGQQSDDVDCYEKVLMRDTSNGKVSKVTPMRALTPVSGGSL</sequence>
<protein>
    <submittedName>
        <fullName evidence="2">Uncharacterized protein</fullName>
    </submittedName>
</protein>